<reference evidence="2 3" key="1">
    <citation type="journal article" date="2023" name="Elife">
        <title>Identification of key yeast species and microbe-microbe interactions impacting larval growth of Drosophila in the wild.</title>
        <authorList>
            <person name="Mure A."/>
            <person name="Sugiura Y."/>
            <person name="Maeda R."/>
            <person name="Honda K."/>
            <person name="Sakurai N."/>
            <person name="Takahashi Y."/>
            <person name="Watada M."/>
            <person name="Katoh T."/>
            <person name="Gotoh A."/>
            <person name="Gotoh Y."/>
            <person name="Taniguchi I."/>
            <person name="Nakamura K."/>
            <person name="Hayashi T."/>
            <person name="Katayama T."/>
            <person name="Uemura T."/>
            <person name="Hattori Y."/>
        </authorList>
    </citation>
    <scope>NUCLEOTIDE SEQUENCE [LARGE SCALE GENOMIC DNA]</scope>
    <source>
        <strain evidence="2 3">PK-24</strain>
    </source>
</reference>
<accession>A0AAV5R273</accession>
<evidence type="ECO:0000259" key="1">
    <source>
        <dbReference type="Pfam" id="PF05922"/>
    </source>
</evidence>
<dbReference type="AlphaFoldDB" id="A0AAV5R273"/>
<dbReference type="Gene3D" id="3.30.70.80">
    <property type="entry name" value="Peptidase S8 propeptide/proteinase inhibitor I9"/>
    <property type="match status" value="1"/>
</dbReference>
<proteinExistence type="predicted"/>
<comment type="caution">
    <text evidence="2">The sequence shown here is derived from an EMBL/GenBank/DDBJ whole genome shotgun (WGS) entry which is preliminary data.</text>
</comment>
<dbReference type="Pfam" id="PF05922">
    <property type="entry name" value="Inhibitor_I9"/>
    <property type="match status" value="1"/>
</dbReference>
<dbReference type="SUPFAM" id="SSF54897">
    <property type="entry name" value="Protease propeptides/inhibitors"/>
    <property type="match status" value="1"/>
</dbReference>
<feature type="domain" description="Inhibitor I9" evidence="1">
    <location>
        <begin position="11"/>
        <end position="76"/>
    </location>
</feature>
<evidence type="ECO:0000313" key="2">
    <source>
        <dbReference type="EMBL" id="GMM45609.1"/>
    </source>
</evidence>
<dbReference type="EMBL" id="BTGB01000002">
    <property type="protein sequence ID" value="GMM45609.1"/>
    <property type="molecule type" value="Genomic_DNA"/>
</dbReference>
<keyword evidence="3" id="KW-1185">Reference proteome</keyword>
<name>A0AAV5R273_PICKL</name>
<gene>
    <name evidence="2" type="ORF">DAPK24_021840</name>
</gene>
<dbReference type="InterPro" id="IPR010259">
    <property type="entry name" value="S8pro/Inhibitor_I9"/>
</dbReference>
<sequence>MTATNDTELKSYIVVLKDSCDQNEFRKTIESIDNASVEKEFDIFKGYQIKLPSTHFSTLENNSNVMSIEEDREVKTC</sequence>
<dbReference type="InterPro" id="IPR037045">
    <property type="entry name" value="S8pro/Inhibitor_I9_sf"/>
</dbReference>
<dbReference type="Proteomes" id="UP001378960">
    <property type="component" value="Unassembled WGS sequence"/>
</dbReference>
<protein>
    <recommendedName>
        <fullName evidence="1">Inhibitor I9 domain-containing protein</fullName>
    </recommendedName>
</protein>
<organism evidence="2 3">
    <name type="scientific">Pichia kluyveri</name>
    <name type="common">Yeast</name>
    <dbReference type="NCBI Taxonomy" id="36015"/>
    <lineage>
        <taxon>Eukaryota</taxon>
        <taxon>Fungi</taxon>
        <taxon>Dikarya</taxon>
        <taxon>Ascomycota</taxon>
        <taxon>Saccharomycotina</taxon>
        <taxon>Pichiomycetes</taxon>
        <taxon>Pichiales</taxon>
        <taxon>Pichiaceae</taxon>
        <taxon>Pichia</taxon>
    </lineage>
</organism>
<evidence type="ECO:0000313" key="3">
    <source>
        <dbReference type="Proteomes" id="UP001378960"/>
    </source>
</evidence>